<dbReference type="RefSeq" id="WP_305907359.1">
    <property type="nucleotide sequence ID" value="NZ_CP157743.1"/>
</dbReference>
<keyword evidence="4" id="KW-1185">Reference proteome</keyword>
<dbReference type="Gene3D" id="3.30.460.10">
    <property type="entry name" value="Beta Polymerase, domain 2"/>
    <property type="match status" value="1"/>
</dbReference>
<dbReference type="SUPFAM" id="SSF81301">
    <property type="entry name" value="Nucleotidyltransferase"/>
    <property type="match status" value="1"/>
</dbReference>
<dbReference type="KEGG" id="mech:Q9L42_016325"/>
<evidence type="ECO:0000256" key="2">
    <source>
        <dbReference type="HAMAP-Rule" id="MF_01477"/>
    </source>
</evidence>
<accession>A0AAU7NSE6</accession>
<organism evidence="3 4">
    <name type="scientific">Methylomarinum roseum</name>
    <dbReference type="NCBI Taxonomy" id="3067653"/>
    <lineage>
        <taxon>Bacteria</taxon>
        <taxon>Pseudomonadati</taxon>
        <taxon>Pseudomonadota</taxon>
        <taxon>Gammaproteobacteria</taxon>
        <taxon>Methylococcales</taxon>
        <taxon>Methylococcaceae</taxon>
        <taxon>Methylomarinum</taxon>
    </lineage>
</organism>
<comment type="subunit">
    <text evidence="2">Interacts with ribosomal protein uL14 (rplN).</text>
</comment>
<evidence type="ECO:0000313" key="4">
    <source>
        <dbReference type="Proteomes" id="UP001225378"/>
    </source>
</evidence>
<reference evidence="3 4" key="1">
    <citation type="journal article" date="2024" name="Microbiology">
        <title>Methylomarinum rosea sp. nov., a novel halophilic methanotrophic bacterium from the hypersaline Lake Elton.</title>
        <authorList>
            <person name="Suleimanov R.Z."/>
            <person name="Oshkin I.Y."/>
            <person name="Danilova O.V."/>
            <person name="Suzina N.E."/>
            <person name="Dedysh S.N."/>
        </authorList>
    </citation>
    <scope>NUCLEOTIDE SEQUENCE [LARGE SCALE GENOMIC DNA]</scope>
    <source>
        <strain evidence="3 4">Ch1-1</strain>
    </source>
</reference>
<dbReference type="Pfam" id="PF02410">
    <property type="entry name" value="RsfS"/>
    <property type="match status" value="1"/>
</dbReference>
<comment type="function">
    <text evidence="2">Functions as a ribosomal silencing factor. Interacts with ribosomal protein uL14 (rplN), blocking formation of intersubunit bridge B8. Prevents association of the 30S and 50S ribosomal subunits and the formation of functional ribosomes, thus repressing translation.</text>
</comment>
<keyword evidence="2" id="KW-0963">Cytoplasm</keyword>
<keyword evidence="2" id="KW-0810">Translation regulation</keyword>
<dbReference type="Proteomes" id="UP001225378">
    <property type="component" value="Chromosome"/>
</dbReference>
<evidence type="ECO:0000313" key="3">
    <source>
        <dbReference type="EMBL" id="XBS19905.1"/>
    </source>
</evidence>
<dbReference type="NCBIfam" id="TIGR00090">
    <property type="entry name" value="rsfS_iojap_ybeB"/>
    <property type="match status" value="1"/>
</dbReference>
<sequence>MQAEELVKIVEKVVDERKGANITVLDVRGKTTITDYMVLVTGTSERHAKSLCEYVSEKVKELGIRHPGLEGQEGSDWLLLDLGDVILHVMTAQAREFYQLEKLWSMDRAEEAVQQ</sequence>
<name>A0AAU7NSE6_9GAMM</name>
<comment type="similarity">
    <text evidence="1 2">Belongs to the Iojap/RsfS family.</text>
</comment>
<dbReference type="HAMAP" id="MF_01477">
    <property type="entry name" value="Iojap_RsfS"/>
    <property type="match status" value="1"/>
</dbReference>
<keyword evidence="2" id="KW-0678">Repressor</keyword>
<proteinExistence type="inferred from homology"/>
<dbReference type="GO" id="GO:0042256">
    <property type="term" value="P:cytosolic ribosome assembly"/>
    <property type="evidence" value="ECO:0007669"/>
    <property type="project" value="UniProtKB-UniRule"/>
</dbReference>
<protein>
    <recommendedName>
        <fullName evidence="2">Ribosomal silencing factor RsfS</fullName>
    </recommendedName>
</protein>
<dbReference type="InterPro" id="IPR043519">
    <property type="entry name" value="NT_sf"/>
</dbReference>
<dbReference type="GO" id="GO:0005737">
    <property type="term" value="C:cytoplasm"/>
    <property type="evidence" value="ECO:0007669"/>
    <property type="project" value="UniProtKB-SubCell"/>
</dbReference>
<dbReference type="EMBL" id="CP157743">
    <property type="protein sequence ID" value="XBS19905.1"/>
    <property type="molecule type" value="Genomic_DNA"/>
</dbReference>
<dbReference type="InterPro" id="IPR004394">
    <property type="entry name" value="Iojap/RsfS/C7orf30"/>
</dbReference>
<dbReference type="GO" id="GO:0043023">
    <property type="term" value="F:ribosomal large subunit binding"/>
    <property type="evidence" value="ECO:0007669"/>
    <property type="project" value="TreeGrafter"/>
</dbReference>
<dbReference type="AlphaFoldDB" id="A0AAU7NSE6"/>
<evidence type="ECO:0000256" key="1">
    <source>
        <dbReference type="ARBA" id="ARBA00010574"/>
    </source>
</evidence>
<comment type="subcellular location">
    <subcellularLocation>
        <location evidence="2">Cytoplasm</location>
    </subcellularLocation>
</comment>
<dbReference type="GO" id="GO:0017148">
    <property type="term" value="P:negative regulation of translation"/>
    <property type="evidence" value="ECO:0007669"/>
    <property type="project" value="UniProtKB-UniRule"/>
</dbReference>
<dbReference type="PANTHER" id="PTHR21043">
    <property type="entry name" value="IOJAP SUPERFAMILY ORTHOLOG"/>
    <property type="match status" value="1"/>
</dbReference>
<dbReference type="GO" id="GO:0090071">
    <property type="term" value="P:negative regulation of ribosome biogenesis"/>
    <property type="evidence" value="ECO:0007669"/>
    <property type="project" value="UniProtKB-UniRule"/>
</dbReference>
<gene>
    <name evidence="2 3" type="primary">rsfS</name>
    <name evidence="3" type="ORF">Q9L42_016325</name>
</gene>
<dbReference type="PANTHER" id="PTHR21043:SF0">
    <property type="entry name" value="MITOCHONDRIAL ASSEMBLY OF RIBOSOMAL LARGE SUBUNIT PROTEIN 1"/>
    <property type="match status" value="1"/>
</dbReference>